<reference evidence="3 4" key="1">
    <citation type="submission" date="2018-07" db="EMBL/GenBank/DDBJ databases">
        <title>Genomic Encyclopedia of Type Strains, Phase IV (KMG-IV): sequencing the most valuable type-strain genomes for metagenomic binning, comparative biology and taxonomic classification.</title>
        <authorList>
            <person name="Goeker M."/>
        </authorList>
    </citation>
    <scope>NUCLEOTIDE SEQUENCE [LARGE SCALE GENOMIC DNA]</scope>
    <source>
        <strain evidence="3 4">DSM 4134</strain>
    </source>
</reference>
<dbReference type="InterPro" id="IPR010905">
    <property type="entry name" value="Glyco_hydro_88"/>
</dbReference>
<evidence type="ECO:0000313" key="4">
    <source>
        <dbReference type="Proteomes" id="UP000256779"/>
    </source>
</evidence>
<keyword evidence="1 3" id="KW-0378">Hydrolase</keyword>
<dbReference type="PANTHER" id="PTHR33886:SF8">
    <property type="entry name" value="UNSATURATED RHAMNOGALACTURONAN HYDROLASE (EUROFUNG)"/>
    <property type="match status" value="1"/>
</dbReference>
<dbReference type="SUPFAM" id="SSF48208">
    <property type="entry name" value="Six-hairpin glycosidases"/>
    <property type="match status" value="1"/>
</dbReference>
<dbReference type="OrthoDB" id="6381507at2"/>
<dbReference type="Proteomes" id="UP000256779">
    <property type="component" value="Unassembled WGS sequence"/>
</dbReference>
<dbReference type="InterPro" id="IPR008928">
    <property type="entry name" value="6-hairpin_glycosidase_sf"/>
</dbReference>
<protein>
    <submittedName>
        <fullName evidence="3">Rhamnogalacturonyl hydrolase YesR</fullName>
    </submittedName>
</protein>
<evidence type="ECO:0000256" key="2">
    <source>
        <dbReference type="SAM" id="MobiDB-lite"/>
    </source>
</evidence>
<dbReference type="AlphaFoldDB" id="A0A3D9L7G6"/>
<feature type="region of interest" description="Disordered" evidence="2">
    <location>
        <begin position="1"/>
        <end position="21"/>
    </location>
</feature>
<dbReference type="Gene3D" id="1.50.10.10">
    <property type="match status" value="1"/>
</dbReference>
<keyword evidence="4" id="KW-1185">Reference proteome</keyword>
<dbReference type="InterPro" id="IPR012341">
    <property type="entry name" value="6hp_glycosidase-like_sf"/>
</dbReference>
<evidence type="ECO:0000313" key="3">
    <source>
        <dbReference type="EMBL" id="REE02022.1"/>
    </source>
</evidence>
<dbReference type="Pfam" id="PF07470">
    <property type="entry name" value="Glyco_hydro_88"/>
    <property type="match status" value="1"/>
</dbReference>
<comment type="caution">
    <text evidence="3">The sequence shown here is derived from an EMBL/GenBank/DDBJ whole genome shotgun (WGS) entry which is preliminary data.</text>
</comment>
<dbReference type="GO" id="GO:0016787">
    <property type="term" value="F:hydrolase activity"/>
    <property type="evidence" value="ECO:0007669"/>
    <property type="project" value="UniProtKB-KW"/>
</dbReference>
<sequence>MDGKIKGIMSTTQTKAKDSHTRMGEVYHQMMAETNRLDQLPDHRSVKALLLQIADRVVDATSFDFESKSGERIAELSADMKAVKIRSGFNDWKYWNGVIHLAFLELAERFKAPSYQEYVLANYEFTFRNQAFFEQQYVSGNHSGSMHQFFRLDRLDDCGAMDAGLIAASQLKHTKTFESRLERVTQYITKQQDRLPDGTFSRTCEGRRSVWADDAYMSIPFLVRRWQQTGEDALLEDAVQMALHTHKHLFEESKGLYYHCYYPDLGVNGVAHWGRANGWVAMAYTELLKALPKTHPDRDQLLSNFNRHLTGLTRYQDAGGMWHQLLDKQDSFLESSGTAMFCYAMAVAIHQGWLDNLYTPVVIAAWQGLTDQIRADGTVDGISLGFNLRTDLPFYYRIPPVPDDPHGIGAVLMAGMAMLDLEPFDPWVWK</sequence>
<gene>
    <name evidence="3" type="ORF">C7460_10240</name>
</gene>
<dbReference type="GO" id="GO:0005975">
    <property type="term" value="P:carbohydrate metabolic process"/>
    <property type="evidence" value="ECO:0007669"/>
    <property type="project" value="InterPro"/>
</dbReference>
<dbReference type="RefSeq" id="WP_115866561.1">
    <property type="nucleotide sequence ID" value="NZ_QREG01000002.1"/>
</dbReference>
<accession>A0A3D9L7G6</accession>
<organism evidence="3 4">
    <name type="scientific">Marinoscillum furvescens DSM 4134</name>
    <dbReference type="NCBI Taxonomy" id="1122208"/>
    <lineage>
        <taxon>Bacteria</taxon>
        <taxon>Pseudomonadati</taxon>
        <taxon>Bacteroidota</taxon>
        <taxon>Cytophagia</taxon>
        <taxon>Cytophagales</taxon>
        <taxon>Reichenbachiellaceae</taxon>
        <taxon>Marinoscillum</taxon>
    </lineage>
</organism>
<proteinExistence type="predicted"/>
<evidence type="ECO:0000256" key="1">
    <source>
        <dbReference type="ARBA" id="ARBA00022801"/>
    </source>
</evidence>
<dbReference type="PANTHER" id="PTHR33886">
    <property type="entry name" value="UNSATURATED RHAMNOGALACTURONAN HYDROLASE (EUROFUNG)"/>
    <property type="match status" value="1"/>
</dbReference>
<dbReference type="InterPro" id="IPR052043">
    <property type="entry name" value="PolySaccharide_Degr_Enz"/>
</dbReference>
<name>A0A3D9L7G6_MARFU</name>
<dbReference type="EMBL" id="QREG01000002">
    <property type="protein sequence ID" value="REE02022.1"/>
    <property type="molecule type" value="Genomic_DNA"/>
</dbReference>